<protein>
    <recommendedName>
        <fullName evidence="4">DUF4939 domain-containing protein</fullName>
    </recommendedName>
</protein>
<comment type="caution">
    <text evidence="2">The sequence shown here is derived from an EMBL/GenBank/DDBJ whole genome shotgun (WGS) entry which is preliminary data.</text>
</comment>
<name>A0A9Q3PP48_9BASI</name>
<feature type="region of interest" description="Disordered" evidence="1">
    <location>
        <begin position="155"/>
        <end position="174"/>
    </location>
</feature>
<evidence type="ECO:0008006" key="4">
    <source>
        <dbReference type="Google" id="ProtNLM"/>
    </source>
</evidence>
<proteinExistence type="predicted"/>
<feature type="region of interest" description="Disordered" evidence="1">
    <location>
        <begin position="1"/>
        <end position="131"/>
    </location>
</feature>
<feature type="compositionally biased region" description="Acidic residues" evidence="1">
    <location>
        <begin position="88"/>
        <end position="105"/>
    </location>
</feature>
<evidence type="ECO:0000313" key="2">
    <source>
        <dbReference type="EMBL" id="MBW0568205.1"/>
    </source>
</evidence>
<gene>
    <name evidence="2" type="ORF">O181_107920</name>
</gene>
<keyword evidence="3" id="KW-1185">Reference proteome</keyword>
<dbReference type="EMBL" id="AVOT02082175">
    <property type="protein sequence ID" value="MBW0568205.1"/>
    <property type="molecule type" value="Genomic_DNA"/>
</dbReference>
<evidence type="ECO:0000313" key="3">
    <source>
        <dbReference type="Proteomes" id="UP000765509"/>
    </source>
</evidence>
<reference evidence="2" key="1">
    <citation type="submission" date="2021-03" db="EMBL/GenBank/DDBJ databases">
        <title>Draft genome sequence of rust myrtle Austropuccinia psidii MF-1, a brazilian biotype.</title>
        <authorList>
            <person name="Quecine M.C."/>
            <person name="Pachon D.M.R."/>
            <person name="Bonatelli M.L."/>
            <person name="Correr F.H."/>
            <person name="Franceschini L.M."/>
            <person name="Leite T.F."/>
            <person name="Margarido G.R.A."/>
            <person name="Almeida C.A."/>
            <person name="Ferrarezi J.A."/>
            <person name="Labate C.A."/>
        </authorList>
    </citation>
    <scope>NUCLEOTIDE SEQUENCE</scope>
    <source>
        <strain evidence="2">MF-1</strain>
    </source>
</reference>
<evidence type="ECO:0000256" key="1">
    <source>
        <dbReference type="SAM" id="MobiDB-lite"/>
    </source>
</evidence>
<organism evidence="2 3">
    <name type="scientific">Austropuccinia psidii MF-1</name>
    <dbReference type="NCBI Taxonomy" id="1389203"/>
    <lineage>
        <taxon>Eukaryota</taxon>
        <taxon>Fungi</taxon>
        <taxon>Dikarya</taxon>
        <taxon>Basidiomycota</taxon>
        <taxon>Pucciniomycotina</taxon>
        <taxon>Pucciniomycetes</taxon>
        <taxon>Pucciniales</taxon>
        <taxon>Sphaerophragmiaceae</taxon>
        <taxon>Austropuccinia</taxon>
    </lineage>
</organism>
<dbReference type="AlphaFoldDB" id="A0A9Q3PP48"/>
<accession>A0A9Q3PP48</accession>
<feature type="compositionally biased region" description="Polar residues" evidence="1">
    <location>
        <begin position="115"/>
        <end position="131"/>
    </location>
</feature>
<sequence>MPIQHSPPARKTRTQARTQAVLTPTPRAPLDGTPAVSQLRAKLERGPTLEGAAQSRKEGRGPRGSSSFSGVVGGFPGTSRTIFRGSAEDGEEEEENSVEEEESDGTEGVPAPVGASQSTEGPALAQSNQPVSHQYEPSLLAIMQQITQIIANLKADSSSEASRPPAFKTPSMKAPECFDGTQPFKVRIFIQSCQLIFHNDLANFAQDRKRVLYATSFLIGRDSKWIEPYLSNLTN</sequence>
<dbReference type="Proteomes" id="UP000765509">
    <property type="component" value="Unassembled WGS sequence"/>
</dbReference>